<evidence type="ECO:0000313" key="7">
    <source>
        <dbReference type="Proteomes" id="UP000664795"/>
    </source>
</evidence>
<dbReference type="InterPro" id="IPR009057">
    <property type="entry name" value="Homeodomain-like_sf"/>
</dbReference>
<dbReference type="InterPro" id="IPR018060">
    <property type="entry name" value="HTH_AraC"/>
</dbReference>
<evidence type="ECO:0000256" key="3">
    <source>
        <dbReference type="ARBA" id="ARBA00023163"/>
    </source>
</evidence>
<name>A0A939JXS7_9BACT</name>
<comment type="caution">
    <text evidence="6">The sequence shown here is derived from an EMBL/GenBank/DDBJ whole genome shotgun (WGS) entry which is preliminary data.</text>
</comment>
<evidence type="ECO:0000256" key="4">
    <source>
        <dbReference type="SAM" id="Phobius"/>
    </source>
</evidence>
<keyword evidence="1" id="KW-0805">Transcription regulation</keyword>
<dbReference type="EMBL" id="JAFMYU010000018">
    <property type="protein sequence ID" value="MBO0933277.1"/>
    <property type="molecule type" value="Genomic_DNA"/>
</dbReference>
<keyword evidence="2" id="KW-0238">DNA-binding</keyword>
<protein>
    <submittedName>
        <fullName evidence="6">Helix-turn-helix transcriptional regulator</fullName>
    </submittedName>
</protein>
<keyword evidence="3" id="KW-0804">Transcription</keyword>
<feature type="transmembrane region" description="Helical" evidence="4">
    <location>
        <begin position="160"/>
        <end position="180"/>
    </location>
</feature>
<feature type="domain" description="HTH araC/xylS-type" evidence="5">
    <location>
        <begin position="294"/>
        <end position="395"/>
    </location>
</feature>
<evidence type="ECO:0000256" key="2">
    <source>
        <dbReference type="ARBA" id="ARBA00023125"/>
    </source>
</evidence>
<sequence length="409" mass="45873">MQPLALHLDLFGLIMLLGVAQGLFLGFFFLSGVRRRHVANRSIGWLMLALAAVSAEILLCYTNYISRLPQLVDFSEPLNFVLGPLSFLFVFARLHDRLPRRWGWHLLPAGLWAVNAISWLYQPAEFKYNNYLEAYHPELPQVAEPALYMAEDFCFGLRNYVSELTLLSALIYALLALYQINKSYQQAGQSFWQSPPGPLRQLRNLGLANLSFPLLIALVKPQFNEDLGDYILACYITLTIYLINFMAMRGVAFFSSTPPAAMPAPSPMPDEPKKKYEKSALTNEAEDAVLTRLDQLLLTDKPHLDSTLSLPKLAGQLRTSPHHLSQLLNDRLGQTFFDWLATHRVAEAQRLLTEPATAGLKIDDVAERVGYNATSAFHTAFKRITGQTPAQFREANRLGAGSSRSARSS</sequence>
<dbReference type="AlphaFoldDB" id="A0A939JXS7"/>
<feature type="transmembrane region" description="Helical" evidence="4">
    <location>
        <begin position="45"/>
        <end position="65"/>
    </location>
</feature>
<evidence type="ECO:0000256" key="1">
    <source>
        <dbReference type="ARBA" id="ARBA00023015"/>
    </source>
</evidence>
<dbReference type="Proteomes" id="UP000664795">
    <property type="component" value="Unassembled WGS sequence"/>
</dbReference>
<keyword evidence="4" id="KW-1133">Transmembrane helix</keyword>
<accession>A0A939JXS7</accession>
<dbReference type="PROSITE" id="PS01124">
    <property type="entry name" value="HTH_ARAC_FAMILY_2"/>
    <property type="match status" value="1"/>
</dbReference>
<dbReference type="GO" id="GO:0043565">
    <property type="term" value="F:sequence-specific DNA binding"/>
    <property type="evidence" value="ECO:0007669"/>
    <property type="project" value="InterPro"/>
</dbReference>
<keyword evidence="7" id="KW-1185">Reference proteome</keyword>
<dbReference type="Pfam" id="PF12833">
    <property type="entry name" value="HTH_18"/>
    <property type="match status" value="1"/>
</dbReference>
<gene>
    <name evidence="6" type="ORF">J2I48_19865</name>
</gene>
<dbReference type="InterPro" id="IPR018062">
    <property type="entry name" value="HTH_AraC-typ_CS"/>
</dbReference>
<feature type="transmembrane region" description="Helical" evidence="4">
    <location>
        <begin position="102"/>
        <end position="121"/>
    </location>
</feature>
<dbReference type="PANTHER" id="PTHR43280">
    <property type="entry name" value="ARAC-FAMILY TRANSCRIPTIONAL REGULATOR"/>
    <property type="match status" value="1"/>
</dbReference>
<evidence type="ECO:0000313" key="6">
    <source>
        <dbReference type="EMBL" id="MBO0933277.1"/>
    </source>
</evidence>
<dbReference type="SUPFAM" id="SSF46689">
    <property type="entry name" value="Homeodomain-like"/>
    <property type="match status" value="1"/>
</dbReference>
<dbReference type="SMART" id="SM00342">
    <property type="entry name" value="HTH_ARAC"/>
    <property type="match status" value="1"/>
</dbReference>
<dbReference type="InterPro" id="IPR020449">
    <property type="entry name" value="Tscrpt_reg_AraC-type_HTH"/>
</dbReference>
<feature type="transmembrane region" description="Helical" evidence="4">
    <location>
        <begin position="77"/>
        <end position="95"/>
    </location>
</feature>
<dbReference type="PROSITE" id="PS00041">
    <property type="entry name" value="HTH_ARAC_FAMILY_1"/>
    <property type="match status" value="1"/>
</dbReference>
<dbReference type="PRINTS" id="PR00032">
    <property type="entry name" value="HTHARAC"/>
</dbReference>
<feature type="transmembrane region" description="Helical" evidence="4">
    <location>
        <begin position="12"/>
        <end position="33"/>
    </location>
</feature>
<keyword evidence="4" id="KW-0812">Transmembrane</keyword>
<feature type="transmembrane region" description="Helical" evidence="4">
    <location>
        <begin position="230"/>
        <end position="247"/>
    </location>
</feature>
<dbReference type="PANTHER" id="PTHR43280:SF29">
    <property type="entry name" value="ARAC-FAMILY TRANSCRIPTIONAL REGULATOR"/>
    <property type="match status" value="1"/>
</dbReference>
<reference evidence="6 7" key="1">
    <citation type="submission" date="2021-03" db="EMBL/GenBank/DDBJ databases">
        <title>Fibrella sp. HMF5036 genome sequencing and assembly.</title>
        <authorList>
            <person name="Kang H."/>
            <person name="Kim H."/>
            <person name="Bae S."/>
            <person name="Joh K."/>
        </authorList>
    </citation>
    <scope>NUCLEOTIDE SEQUENCE [LARGE SCALE GENOMIC DNA]</scope>
    <source>
        <strain evidence="6 7">HMF5036</strain>
    </source>
</reference>
<dbReference type="RefSeq" id="WP_207337235.1">
    <property type="nucleotide sequence ID" value="NZ_JAFMYU010000018.1"/>
</dbReference>
<keyword evidence="4" id="KW-0472">Membrane</keyword>
<dbReference type="Gene3D" id="1.10.10.60">
    <property type="entry name" value="Homeodomain-like"/>
    <property type="match status" value="1"/>
</dbReference>
<dbReference type="GO" id="GO:0003700">
    <property type="term" value="F:DNA-binding transcription factor activity"/>
    <property type="evidence" value="ECO:0007669"/>
    <property type="project" value="InterPro"/>
</dbReference>
<organism evidence="6 7">
    <name type="scientific">Fibrella aquatilis</name>
    <dbReference type="NCBI Taxonomy" id="2817059"/>
    <lineage>
        <taxon>Bacteria</taxon>
        <taxon>Pseudomonadati</taxon>
        <taxon>Bacteroidota</taxon>
        <taxon>Cytophagia</taxon>
        <taxon>Cytophagales</taxon>
        <taxon>Spirosomataceae</taxon>
        <taxon>Fibrella</taxon>
    </lineage>
</organism>
<evidence type="ECO:0000259" key="5">
    <source>
        <dbReference type="PROSITE" id="PS01124"/>
    </source>
</evidence>
<proteinExistence type="predicted"/>